<evidence type="ECO:0000313" key="2">
    <source>
        <dbReference type="EMBL" id="CBY39554.1"/>
    </source>
</evidence>
<protein>
    <submittedName>
        <fullName evidence="1">Uncharacterized protein</fullName>
    </submittedName>
</protein>
<reference evidence="1" key="1">
    <citation type="journal article" date="2010" name="Science">
        <title>Plasticity of animal genome architecture unmasked by rapid evolution of a pelagic tunicate.</title>
        <authorList>
            <person name="Denoeud F."/>
            <person name="Henriet S."/>
            <person name="Mungpakdee S."/>
            <person name="Aury J.M."/>
            <person name="Da Silva C."/>
            <person name="Brinkmann H."/>
            <person name="Mikhaleva J."/>
            <person name="Olsen L.C."/>
            <person name="Jubin C."/>
            <person name="Canestro C."/>
            <person name="Bouquet J.M."/>
            <person name="Danks G."/>
            <person name="Poulain J."/>
            <person name="Campsteijn C."/>
            <person name="Adamski M."/>
            <person name="Cross I."/>
            <person name="Yadetie F."/>
            <person name="Muffato M."/>
            <person name="Louis A."/>
            <person name="Butcher S."/>
            <person name="Tsagkogeorga G."/>
            <person name="Konrad A."/>
            <person name="Singh S."/>
            <person name="Jensen M.F."/>
            <person name="Cong E.H."/>
            <person name="Eikeseth-Otteraa H."/>
            <person name="Noel B."/>
            <person name="Anthouard V."/>
            <person name="Porcel B.M."/>
            <person name="Kachouri-Lafond R."/>
            <person name="Nishino A."/>
            <person name="Ugolini M."/>
            <person name="Chourrout P."/>
            <person name="Nishida H."/>
            <person name="Aasland R."/>
            <person name="Huzurbazar S."/>
            <person name="Westhof E."/>
            <person name="Delsuc F."/>
            <person name="Lehrach H."/>
            <person name="Reinhardt R."/>
            <person name="Weissenbach J."/>
            <person name="Roy S.W."/>
            <person name="Artiguenave F."/>
            <person name="Postlethwait J.H."/>
            <person name="Manak J.R."/>
            <person name="Thompson E.M."/>
            <person name="Jaillon O."/>
            <person name="Du Pasquier L."/>
            <person name="Boudinot P."/>
            <person name="Liberles D.A."/>
            <person name="Volff J.N."/>
            <person name="Philippe H."/>
            <person name="Lenhard B."/>
            <person name="Roest Crollius H."/>
            <person name="Wincker P."/>
            <person name="Chourrout D."/>
        </authorList>
    </citation>
    <scope>NUCLEOTIDE SEQUENCE [LARGE SCALE GENOMIC DNA]</scope>
</reference>
<accession>E4XJS9</accession>
<proteinExistence type="predicted"/>
<organism evidence="1">
    <name type="scientific">Oikopleura dioica</name>
    <name type="common">Tunicate</name>
    <dbReference type="NCBI Taxonomy" id="34765"/>
    <lineage>
        <taxon>Eukaryota</taxon>
        <taxon>Metazoa</taxon>
        <taxon>Chordata</taxon>
        <taxon>Tunicata</taxon>
        <taxon>Appendicularia</taxon>
        <taxon>Copelata</taxon>
        <taxon>Oikopleuridae</taxon>
        <taxon>Oikopleura</taxon>
    </lineage>
</organism>
<dbReference type="EMBL" id="FN653062">
    <property type="protein sequence ID" value="CBY24715.1"/>
    <property type="molecule type" value="Genomic_DNA"/>
</dbReference>
<gene>
    <name evidence="1" type="ORF">GSOID_T00012884001</name>
    <name evidence="2" type="ORF">GSOID_T00020126001</name>
</gene>
<dbReference type="Proteomes" id="UP000011014">
    <property type="component" value="Unassembled WGS sequence"/>
</dbReference>
<dbReference type="OrthoDB" id="10417528at2759"/>
<dbReference type="EMBL" id="FN655571">
    <property type="protein sequence ID" value="CBY39554.1"/>
    <property type="molecule type" value="Genomic_DNA"/>
</dbReference>
<keyword evidence="3" id="KW-1185">Reference proteome</keyword>
<evidence type="ECO:0000313" key="3">
    <source>
        <dbReference type="Proteomes" id="UP000001307"/>
    </source>
</evidence>
<name>E4XJS9_OIKDI</name>
<dbReference type="InParanoid" id="E4XJS9"/>
<evidence type="ECO:0000313" key="1">
    <source>
        <dbReference type="EMBL" id="CBY24715.1"/>
    </source>
</evidence>
<dbReference type="AlphaFoldDB" id="E4XJS9"/>
<dbReference type="Proteomes" id="UP000001307">
    <property type="component" value="Unassembled WGS sequence"/>
</dbReference>
<sequence>MKIFQFYAASAFAQDVDNSNWSCDFSYDADNLTSPPSDHARFISTAVVDVKESSINSYISTEVMASVCEGTIITMRSEAGRFDVPKWFWSEQQEDGNYSVRYCCEPATYKNPVDELNRIFALGGQGSDNEQFNILQDKMVRDYRKKKNNGDAQTNAVEFPFNEYEDGCDQTLEFARVLKNWSSVHNINTTTGNRRRHAKFIREIDETFSFFVEYFC</sequence>